<gene>
    <name evidence="2" type="ORF">Tci_469798</name>
</gene>
<proteinExistence type="predicted"/>
<feature type="region of interest" description="Disordered" evidence="1">
    <location>
        <begin position="1"/>
        <end position="38"/>
    </location>
</feature>
<dbReference type="AlphaFoldDB" id="A0A699HZP9"/>
<dbReference type="EMBL" id="BKCJ010228370">
    <property type="protein sequence ID" value="GEY97824.1"/>
    <property type="molecule type" value="Genomic_DNA"/>
</dbReference>
<feature type="region of interest" description="Disordered" evidence="1">
    <location>
        <begin position="66"/>
        <end position="91"/>
    </location>
</feature>
<reference evidence="2" key="1">
    <citation type="journal article" date="2019" name="Sci. Rep.">
        <title>Draft genome of Tanacetum cinerariifolium, the natural source of mosquito coil.</title>
        <authorList>
            <person name="Yamashiro T."/>
            <person name="Shiraishi A."/>
            <person name="Satake H."/>
            <person name="Nakayama K."/>
        </authorList>
    </citation>
    <scope>NUCLEOTIDE SEQUENCE</scope>
</reference>
<protein>
    <submittedName>
        <fullName evidence="2">Uncharacterized protein</fullName>
    </submittedName>
</protein>
<comment type="caution">
    <text evidence="2">The sequence shown here is derived from an EMBL/GenBank/DDBJ whole genome shotgun (WGS) entry which is preliminary data.</text>
</comment>
<accession>A0A699HZP9</accession>
<name>A0A699HZP9_TANCI</name>
<feature type="compositionally biased region" description="Acidic residues" evidence="1">
    <location>
        <begin position="163"/>
        <end position="177"/>
    </location>
</feature>
<evidence type="ECO:0000256" key="1">
    <source>
        <dbReference type="SAM" id="MobiDB-lite"/>
    </source>
</evidence>
<feature type="compositionally biased region" description="Basic and acidic residues" evidence="1">
    <location>
        <begin position="153"/>
        <end position="162"/>
    </location>
</feature>
<organism evidence="2">
    <name type="scientific">Tanacetum cinerariifolium</name>
    <name type="common">Dalmatian daisy</name>
    <name type="synonym">Chrysanthemum cinerariifolium</name>
    <dbReference type="NCBI Taxonomy" id="118510"/>
    <lineage>
        <taxon>Eukaryota</taxon>
        <taxon>Viridiplantae</taxon>
        <taxon>Streptophyta</taxon>
        <taxon>Embryophyta</taxon>
        <taxon>Tracheophyta</taxon>
        <taxon>Spermatophyta</taxon>
        <taxon>Magnoliopsida</taxon>
        <taxon>eudicotyledons</taxon>
        <taxon>Gunneridae</taxon>
        <taxon>Pentapetalae</taxon>
        <taxon>asterids</taxon>
        <taxon>campanulids</taxon>
        <taxon>Asterales</taxon>
        <taxon>Asteraceae</taxon>
        <taxon>Asteroideae</taxon>
        <taxon>Anthemideae</taxon>
        <taxon>Anthemidinae</taxon>
        <taxon>Tanacetum</taxon>
    </lineage>
</organism>
<evidence type="ECO:0000313" key="2">
    <source>
        <dbReference type="EMBL" id="GEY97824.1"/>
    </source>
</evidence>
<feature type="region of interest" description="Disordered" evidence="1">
    <location>
        <begin position="142"/>
        <end position="177"/>
    </location>
</feature>
<feature type="compositionally biased region" description="Basic and acidic residues" evidence="1">
    <location>
        <begin position="1"/>
        <end position="20"/>
    </location>
</feature>
<sequence length="262" mass="31355">MTKLKDNDKGSRSKIVKHEGTSLQRRQRQRQELNDKSSLNELTKECHNELTSGEIVRFEILSRTRNGNNFSDETNKRNLKEHKPKTMSQQRKTMCTYMKNMARYKMEHFKGKSFYEVKEIFDKVYKQVTSFVPMESYMEKERTKRAGLNLQEESSKRQKTEEGSESTEEPKDDEISQEDLQQMMMVVPVEEVYVEALQAKYPIIDWERFDRDDLVRLCDLVKERFSTTEPADDKEKALWVELKRLYEPNNDDILWKLQRKRT</sequence>